<dbReference type="EMBL" id="CP002352">
    <property type="protein sequence ID" value="ADV44012.1"/>
    <property type="molecule type" value="Genomic_DNA"/>
</dbReference>
<dbReference type="Proteomes" id="UP000008630">
    <property type="component" value="Chromosome"/>
</dbReference>
<sequence>MWRFYHIESAKIMNGDMIGGAFKAPFMELPRYFQSLCVDVAISAIK</sequence>
<proteinExistence type="predicted"/>
<reference key="1">
    <citation type="submission" date="2010-11" db="EMBL/GenBank/DDBJ databases">
        <title>The complete genome of Bacteroides helcogenes P 36-108.</title>
        <authorList>
            <consortium name="US DOE Joint Genome Institute (JGI-PGF)"/>
            <person name="Lucas S."/>
            <person name="Copeland A."/>
            <person name="Lapidus A."/>
            <person name="Bruce D."/>
            <person name="Goodwin L."/>
            <person name="Pitluck S."/>
            <person name="Kyrpides N."/>
            <person name="Mavromatis K."/>
            <person name="Ivanova N."/>
            <person name="Zeytun A."/>
            <person name="Brettin T."/>
            <person name="Detter J.C."/>
            <person name="Tapia R."/>
            <person name="Han C."/>
            <person name="Land M."/>
            <person name="Hauser L."/>
            <person name="Markowitz V."/>
            <person name="Cheng J.-F."/>
            <person name="Hugenholtz P."/>
            <person name="Woyke T."/>
            <person name="Wu D."/>
            <person name="Gronow S."/>
            <person name="Wellnitz S."/>
            <person name="Brambilla E."/>
            <person name="Klenk H.-P."/>
            <person name="Eisen J.A."/>
        </authorList>
    </citation>
    <scope>NUCLEOTIDE SEQUENCE</scope>
    <source>
        <strain>P 36-108</strain>
    </source>
</reference>
<keyword evidence="2" id="KW-1185">Reference proteome</keyword>
<organism evidence="1 2">
    <name type="scientific">Bacteroides helcogenes (strain ATCC 35417 / DSM 20613 / JCM 6297 / CCUG 15421 / P 36-108)</name>
    <dbReference type="NCBI Taxonomy" id="693979"/>
    <lineage>
        <taxon>Bacteria</taxon>
        <taxon>Pseudomonadati</taxon>
        <taxon>Bacteroidota</taxon>
        <taxon>Bacteroidia</taxon>
        <taxon>Bacteroidales</taxon>
        <taxon>Bacteroidaceae</taxon>
        <taxon>Bacteroides</taxon>
    </lineage>
</organism>
<evidence type="ECO:0000313" key="2">
    <source>
        <dbReference type="Proteomes" id="UP000008630"/>
    </source>
</evidence>
<dbReference type="AlphaFoldDB" id="E6SQS9"/>
<gene>
    <name evidence="1" type="ordered locus">Bache_2040</name>
</gene>
<protein>
    <submittedName>
        <fullName evidence="1">Uncharacterized protein</fullName>
    </submittedName>
</protein>
<evidence type="ECO:0000313" key="1">
    <source>
        <dbReference type="EMBL" id="ADV44012.1"/>
    </source>
</evidence>
<name>E6SQS9_BACT6</name>
<dbReference type="HOGENOM" id="CLU_3180425_0_0_10"/>
<reference evidence="1 2" key="2">
    <citation type="journal article" date="2011" name="Stand. Genomic Sci.">
        <title>Complete genome sequence of Bacteroides helcogenes type strain (P 36-108).</title>
        <authorList>
            <person name="Pati A."/>
            <person name="Gronow S."/>
            <person name="Zeytun A."/>
            <person name="Lapidus A."/>
            <person name="Nolan M."/>
            <person name="Hammon N."/>
            <person name="Deshpande S."/>
            <person name="Cheng J.F."/>
            <person name="Tapia R."/>
            <person name="Han C."/>
            <person name="Goodwin L."/>
            <person name="Pitluck S."/>
            <person name="Liolios K."/>
            <person name="Pagani I."/>
            <person name="Ivanova N."/>
            <person name="Mavromatis K."/>
            <person name="Chen A."/>
            <person name="Palaniappan K."/>
            <person name="Land M."/>
            <person name="Hauser L."/>
            <person name="Chang Y.J."/>
            <person name="Jeffries C.D."/>
            <person name="Detter J.C."/>
            <person name="Brambilla E."/>
            <person name="Rohde M."/>
            <person name="Goker M."/>
            <person name="Woyke T."/>
            <person name="Bristow J."/>
            <person name="Eisen J.A."/>
            <person name="Markowitz V."/>
            <person name="Hugenholtz P."/>
            <person name="Kyrpides N.C."/>
            <person name="Klenk H.P."/>
            <person name="Lucas S."/>
        </authorList>
    </citation>
    <scope>NUCLEOTIDE SEQUENCE [LARGE SCALE GENOMIC DNA]</scope>
    <source>
        <strain evidence="2">ATCC 35417 / DSM 20613 / JCM 6297 / CCUG 15421 / P 36-108</strain>
    </source>
</reference>
<dbReference type="STRING" id="693979.Bache_2040"/>
<accession>E6SQS9</accession>
<dbReference type="KEGG" id="bhl:Bache_2040"/>